<reference evidence="2 3" key="1">
    <citation type="submission" date="2019-02" db="EMBL/GenBank/DDBJ databases">
        <title>Deep-cultivation of Planctomycetes and their phenomic and genomic characterization uncovers novel biology.</title>
        <authorList>
            <person name="Wiegand S."/>
            <person name="Jogler M."/>
            <person name="Boedeker C."/>
            <person name="Pinto D."/>
            <person name="Vollmers J."/>
            <person name="Rivas-Marin E."/>
            <person name="Kohn T."/>
            <person name="Peeters S.H."/>
            <person name="Heuer A."/>
            <person name="Rast P."/>
            <person name="Oberbeckmann S."/>
            <person name="Bunk B."/>
            <person name="Jeske O."/>
            <person name="Meyerdierks A."/>
            <person name="Storesund J.E."/>
            <person name="Kallscheuer N."/>
            <person name="Luecker S."/>
            <person name="Lage O.M."/>
            <person name="Pohl T."/>
            <person name="Merkel B.J."/>
            <person name="Hornburger P."/>
            <person name="Mueller R.-W."/>
            <person name="Bruemmer F."/>
            <person name="Labrenz M."/>
            <person name="Spormann A.M."/>
            <person name="Op den Camp H."/>
            <person name="Overmann J."/>
            <person name="Amann R."/>
            <person name="Jetten M.S.M."/>
            <person name="Mascher T."/>
            <person name="Medema M.H."/>
            <person name="Devos D.P."/>
            <person name="Kaster A.-K."/>
            <person name="Ovreas L."/>
            <person name="Rohde M."/>
            <person name="Galperin M.Y."/>
            <person name="Jogler C."/>
        </authorList>
    </citation>
    <scope>NUCLEOTIDE SEQUENCE [LARGE SCALE GENOMIC DNA]</scope>
    <source>
        <strain evidence="2 3">Mal52</strain>
    </source>
</reference>
<dbReference type="Proteomes" id="UP000319383">
    <property type="component" value="Chromosome"/>
</dbReference>
<dbReference type="KEGG" id="sdyn:Mal52_59400"/>
<keyword evidence="1" id="KW-1133">Transmembrane helix</keyword>
<sequence>MLGSAGNTTRLPLPRFLTVWVCLGVFTFLPFSQLFTVPFFQLFSATNAESAERECPCQSDGEAAAEELLAYSATRRRADNRYCHAVGRPPQTSKRLCLAASHAGRRPGINGHQLSNGCSAPLRI</sequence>
<protein>
    <recommendedName>
        <fullName evidence="4">Transmembrane protein</fullName>
    </recommendedName>
</protein>
<evidence type="ECO:0000313" key="2">
    <source>
        <dbReference type="EMBL" id="QDU47409.1"/>
    </source>
</evidence>
<accession>A0A517ZY62</accession>
<keyword evidence="1" id="KW-0812">Transmembrane</keyword>
<organism evidence="2 3">
    <name type="scientific">Symmachiella dynata</name>
    <dbReference type="NCBI Taxonomy" id="2527995"/>
    <lineage>
        <taxon>Bacteria</taxon>
        <taxon>Pseudomonadati</taxon>
        <taxon>Planctomycetota</taxon>
        <taxon>Planctomycetia</taxon>
        <taxon>Planctomycetales</taxon>
        <taxon>Planctomycetaceae</taxon>
        <taxon>Symmachiella</taxon>
    </lineage>
</organism>
<name>A0A517ZY62_9PLAN</name>
<dbReference type="EMBL" id="CP036276">
    <property type="protein sequence ID" value="QDU47409.1"/>
    <property type="molecule type" value="Genomic_DNA"/>
</dbReference>
<feature type="transmembrane region" description="Helical" evidence="1">
    <location>
        <begin position="17"/>
        <end position="43"/>
    </location>
</feature>
<keyword evidence="1" id="KW-0472">Membrane</keyword>
<keyword evidence="3" id="KW-1185">Reference proteome</keyword>
<gene>
    <name evidence="2" type="ORF">Mal52_59400</name>
</gene>
<proteinExistence type="predicted"/>
<dbReference type="AlphaFoldDB" id="A0A517ZY62"/>
<evidence type="ECO:0000313" key="3">
    <source>
        <dbReference type="Proteomes" id="UP000319383"/>
    </source>
</evidence>
<evidence type="ECO:0008006" key="4">
    <source>
        <dbReference type="Google" id="ProtNLM"/>
    </source>
</evidence>
<evidence type="ECO:0000256" key="1">
    <source>
        <dbReference type="SAM" id="Phobius"/>
    </source>
</evidence>